<dbReference type="EMBL" id="JAYMFH010000003">
    <property type="protein sequence ID" value="MEC4294547.1"/>
    <property type="molecule type" value="Genomic_DNA"/>
</dbReference>
<dbReference type="PIRSF" id="PIRSF015626">
    <property type="entry name" value="FdhD"/>
    <property type="match status" value="1"/>
</dbReference>
<dbReference type="Gene3D" id="3.40.140.10">
    <property type="entry name" value="Cytidine Deaminase, domain 2"/>
    <property type="match status" value="1"/>
</dbReference>
<evidence type="ECO:0000313" key="4">
    <source>
        <dbReference type="Proteomes" id="UP001343724"/>
    </source>
</evidence>
<dbReference type="InterPro" id="IPR003786">
    <property type="entry name" value="FdhD"/>
</dbReference>
<name>A0ABU6IY54_9ACTN</name>
<evidence type="ECO:0000256" key="2">
    <source>
        <dbReference type="ARBA" id="ARBA00023150"/>
    </source>
</evidence>
<accession>A0ABU6IY54</accession>
<sequence>MVQACTMRAAGEREAFPRSSFSVVCCDEGDVAAEAIEVICEHELSVIANGCELATLMCSDANLFELVCGFLFSEGVIGDAREVLVLDLDAARRTAHLTLSHPVRRPAARVITSGFGGTALAAPSGRMFPSLAAGAGAPSLPETLPALAPRDADRICDAVTAMRVGAREYAATRGTHCSALFRHGEMIALYEDIGRHNTFDKLAGHCLLAGIDAAGSLLATTGRVSSEMLRKAARLGVGTVASLSGPTDAAVREARARGIALAGYVTSSRLTLYAG</sequence>
<dbReference type="Gene3D" id="3.10.20.10">
    <property type="match status" value="1"/>
</dbReference>
<dbReference type="SUPFAM" id="SSF53927">
    <property type="entry name" value="Cytidine deaminase-like"/>
    <property type="match status" value="1"/>
</dbReference>
<dbReference type="Proteomes" id="UP001343724">
    <property type="component" value="Unassembled WGS sequence"/>
</dbReference>
<reference evidence="3 4" key="1">
    <citation type="submission" date="2024-01" db="EMBL/GenBank/DDBJ databases">
        <title>novel species in genus Adlercreutzia.</title>
        <authorList>
            <person name="Liu X."/>
        </authorList>
    </citation>
    <scope>NUCLEOTIDE SEQUENCE [LARGE SCALE GENOMIC DNA]</scope>
    <source>
        <strain evidence="3 4">R22</strain>
    </source>
</reference>
<dbReference type="Pfam" id="PF02634">
    <property type="entry name" value="FdhD-NarQ"/>
    <property type="match status" value="1"/>
</dbReference>
<proteinExistence type="predicted"/>
<dbReference type="PANTHER" id="PTHR30592:SF1">
    <property type="entry name" value="SULFUR CARRIER PROTEIN FDHD"/>
    <property type="match status" value="1"/>
</dbReference>
<evidence type="ECO:0000256" key="1">
    <source>
        <dbReference type="ARBA" id="ARBA00022490"/>
    </source>
</evidence>
<keyword evidence="2" id="KW-0501">Molybdenum cofactor biosynthesis</keyword>
<gene>
    <name evidence="3" type="ORF">VJ920_04425</name>
</gene>
<keyword evidence="4" id="KW-1185">Reference proteome</keyword>
<evidence type="ECO:0000313" key="3">
    <source>
        <dbReference type="EMBL" id="MEC4294547.1"/>
    </source>
</evidence>
<dbReference type="RefSeq" id="WP_326454520.1">
    <property type="nucleotide sequence ID" value="NZ_JAYMFH010000003.1"/>
</dbReference>
<organism evidence="3 4">
    <name type="scientific">Adlercreutzia shanghongiae</name>
    <dbReference type="NCBI Taxonomy" id="3111773"/>
    <lineage>
        <taxon>Bacteria</taxon>
        <taxon>Bacillati</taxon>
        <taxon>Actinomycetota</taxon>
        <taxon>Coriobacteriia</taxon>
        <taxon>Eggerthellales</taxon>
        <taxon>Eggerthellaceae</taxon>
        <taxon>Adlercreutzia</taxon>
    </lineage>
</organism>
<comment type="caution">
    <text evidence="3">The sequence shown here is derived from an EMBL/GenBank/DDBJ whole genome shotgun (WGS) entry which is preliminary data.</text>
</comment>
<protein>
    <submittedName>
        <fullName evidence="3">Formate dehydrogenase accessory sulfurtransferase FdhD</fullName>
    </submittedName>
</protein>
<keyword evidence="1" id="KW-0963">Cytoplasm</keyword>
<dbReference type="PANTHER" id="PTHR30592">
    <property type="entry name" value="FORMATE DEHYDROGENASE"/>
    <property type="match status" value="1"/>
</dbReference>
<dbReference type="InterPro" id="IPR016193">
    <property type="entry name" value="Cytidine_deaminase-like"/>
</dbReference>